<evidence type="ECO:0000313" key="3">
    <source>
        <dbReference type="Proteomes" id="UP000626109"/>
    </source>
</evidence>
<accession>A0A813I3F9</accession>
<reference evidence="1" key="1">
    <citation type="submission" date="2021-02" db="EMBL/GenBank/DDBJ databases">
        <authorList>
            <person name="Dougan E. K."/>
            <person name="Rhodes N."/>
            <person name="Thang M."/>
            <person name="Chan C."/>
        </authorList>
    </citation>
    <scope>NUCLEOTIDE SEQUENCE</scope>
</reference>
<evidence type="ECO:0000313" key="2">
    <source>
        <dbReference type="EMBL" id="CAE8650702.1"/>
    </source>
</evidence>
<protein>
    <submittedName>
        <fullName evidence="1">Uncharacterized protein</fullName>
    </submittedName>
</protein>
<dbReference type="EMBL" id="CAJNNW010009107">
    <property type="protein sequence ID" value="CAE8650702.1"/>
    <property type="molecule type" value="Genomic_DNA"/>
</dbReference>
<feature type="non-terminal residue" evidence="1">
    <location>
        <position position="1"/>
    </location>
</feature>
<dbReference type="AlphaFoldDB" id="A0A813I3F9"/>
<gene>
    <name evidence="1" type="ORF">PGLA2088_LOCUS2836</name>
    <name evidence="2" type="ORF">PGLA2088_LOCUS8494</name>
</gene>
<sequence length="154" mass="17144">YFDDLNAAGVRIIEATYVVNSWTLYGLIPLKHHGFILRSEDDMYLTLDFSTRGILWDTFDEYPDVPDGTLFAKKYRVDISPSILRAYCKETKPFSWPDNDCSKWAKGILLLMHIMEDPYVDNGAMGKLSSSDVMIGCAGRGMGPMGVIGCLGGS</sequence>
<comment type="caution">
    <text evidence="1">The sequence shown here is derived from an EMBL/GenBank/DDBJ whole genome shotgun (WGS) entry which is preliminary data.</text>
</comment>
<proteinExistence type="predicted"/>
<name>A0A813I3F9_POLGL</name>
<dbReference type="EMBL" id="CAJNNW010002407">
    <property type="protein sequence ID" value="CAE8644192.1"/>
    <property type="molecule type" value="Genomic_DNA"/>
</dbReference>
<evidence type="ECO:0000313" key="1">
    <source>
        <dbReference type="EMBL" id="CAE8644192.1"/>
    </source>
</evidence>
<dbReference type="Proteomes" id="UP000626109">
    <property type="component" value="Unassembled WGS sequence"/>
</dbReference>
<organism evidence="1 3">
    <name type="scientific">Polarella glacialis</name>
    <name type="common">Dinoflagellate</name>
    <dbReference type="NCBI Taxonomy" id="89957"/>
    <lineage>
        <taxon>Eukaryota</taxon>
        <taxon>Sar</taxon>
        <taxon>Alveolata</taxon>
        <taxon>Dinophyceae</taxon>
        <taxon>Suessiales</taxon>
        <taxon>Suessiaceae</taxon>
        <taxon>Polarella</taxon>
    </lineage>
</organism>